<proteinExistence type="predicted"/>
<reference evidence="2 3" key="1">
    <citation type="submission" date="2016-07" db="EMBL/GenBank/DDBJ databases">
        <title>Complete genome sequence of the Lentzea guizhouensis DHS C013.</title>
        <authorList>
            <person name="Cao C."/>
        </authorList>
    </citation>
    <scope>NUCLEOTIDE SEQUENCE [LARGE SCALE GENOMIC DNA]</scope>
    <source>
        <strain evidence="2 3">DHS C013</strain>
    </source>
</reference>
<dbReference type="STRING" id="1586287.BBK82_30810"/>
<feature type="region of interest" description="Disordered" evidence="1">
    <location>
        <begin position="1"/>
        <end position="32"/>
    </location>
</feature>
<sequence length="108" mass="10621">MRCVHGSGSSGSRSPAPAAASNGWSSRTPVIGGSTRCDTASAALISPATPAAALVCPMLALMLPRAATGALNPRTASNASSSTWSPTAVPVPWPSIRPAAAGSRPARA</sequence>
<dbReference type="Proteomes" id="UP000093053">
    <property type="component" value="Chromosome"/>
</dbReference>
<dbReference type="EMBL" id="CP016793">
    <property type="protein sequence ID" value="ANZ39778.1"/>
    <property type="molecule type" value="Genomic_DNA"/>
</dbReference>
<dbReference type="KEGG" id="led:BBK82_30810"/>
<feature type="region of interest" description="Disordered" evidence="1">
    <location>
        <begin position="71"/>
        <end position="108"/>
    </location>
</feature>
<name>A0A1B2HPY6_9PSEU</name>
<protein>
    <submittedName>
        <fullName evidence="2">Uncharacterized protein</fullName>
    </submittedName>
</protein>
<organism evidence="2 3">
    <name type="scientific">Lentzea guizhouensis</name>
    <dbReference type="NCBI Taxonomy" id="1586287"/>
    <lineage>
        <taxon>Bacteria</taxon>
        <taxon>Bacillati</taxon>
        <taxon>Actinomycetota</taxon>
        <taxon>Actinomycetes</taxon>
        <taxon>Pseudonocardiales</taxon>
        <taxon>Pseudonocardiaceae</taxon>
        <taxon>Lentzea</taxon>
    </lineage>
</organism>
<evidence type="ECO:0000313" key="3">
    <source>
        <dbReference type="Proteomes" id="UP000093053"/>
    </source>
</evidence>
<gene>
    <name evidence="2" type="ORF">BBK82_30810</name>
</gene>
<feature type="compositionally biased region" description="Low complexity" evidence="1">
    <location>
        <begin position="1"/>
        <end position="23"/>
    </location>
</feature>
<feature type="compositionally biased region" description="Polar residues" evidence="1">
    <location>
        <begin position="74"/>
        <end position="86"/>
    </location>
</feature>
<dbReference type="AlphaFoldDB" id="A0A1B2HPY6"/>
<keyword evidence="3" id="KW-1185">Reference proteome</keyword>
<evidence type="ECO:0000313" key="2">
    <source>
        <dbReference type="EMBL" id="ANZ39778.1"/>
    </source>
</evidence>
<accession>A0A1B2HPY6</accession>
<evidence type="ECO:0000256" key="1">
    <source>
        <dbReference type="SAM" id="MobiDB-lite"/>
    </source>
</evidence>
<feature type="compositionally biased region" description="Low complexity" evidence="1">
    <location>
        <begin position="96"/>
        <end position="108"/>
    </location>
</feature>